<proteinExistence type="predicted"/>
<dbReference type="EMBL" id="BART01006885">
    <property type="protein sequence ID" value="GAG71174.1"/>
    <property type="molecule type" value="Genomic_DNA"/>
</dbReference>
<evidence type="ECO:0000313" key="1">
    <source>
        <dbReference type="EMBL" id="GAG71174.1"/>
    </source>
</evidence>
<comment type="caution">
    <text evidence="1">The sequence shown here is derived from an EMBL/GenBank/DDBJ whole genome shotgun (WGS) entry which is preliminary data.</text>
</comment>
<name>X0ZP32_9ZZZZ</name>
<organism evidence="1">
    <name type="scientific">marine sediment metagenome</name>
    <dbReference type="NCBI Taxonomy" id="412755"/>
    <lineage>
        <taxon>unclassified sequences</taxon>
        <taxon>metagenomes</taxon>
        <taxon>ecological metagenomes</taxon>
    </lineage>
</organism>
<gene>
    <name evidence="1" type="ORF">S01H4_15711</name>
</gene>
<dbReference type="AlphaFoldDB" id="X0ZP32"/>
<accession>X0ZP32</accession>
<protein>
    <submittedName>
        <fullName evidence="1">Uncharacterized protein</fullName>
    </submittedName>
</protein>
<sequence length="100" mass="11129">MLNIDAEIKKAASVIASKVDWEPLVNDPESPYVDSVYPSEYLMDIDDNIFFTLKEDLPSAGIDIDSIGMTINGVDVSSELIITGDPYLYDVMWAPSVRIR</sequence>
<reference evidence="1" key="1">
    <citation type="journal article" date="2014" name="Front. Microbiol.">
        <title>High frequency of phylogenetically diverse reductive dehalogenase-homologous genes in deep subseafloor sedimentary metagenomes.</title>
        <authorList>
            <person name="Kawai M."/>
            <person name="Futagami T."/>
            <person name="Toyoda A."/>
            <person name="Takaki Y."/>
            <person name="Nishi S."/>
            <person name="Hori S."/>
            <person name="Arai W."/>
            <person name="Tsubouchi T."/>
            <person name="Morono Y."/>
            <person name="Uchiyama I."/>
            <person name="Ito T."/>
            <person name="Fujiyama A."/>
            <person name="Inagaki F."/>
            <person name="Takami H."/>
        </authorList>
    </citation>
    <scope>NUCLEOTIDE SEQUENCE</scope>
    <source>
        <strain evidence="1">Expedition CK06-06</strain>
    </source>
</reference>